<evidence type="ECO:0000313" key="4">
    <source>
        <dbReference type="Proteomes" id="UP001590951"/>
    </source>
</evidence>
<feature type="compositionally biased region" description="Basic and acidic residues" evidence="2">
    <location>
        <begin position="1010"/>
        <end position="1028"/>
    </location>
</feature>
<feature type="compositionally biased region" description="Acidic residues" evidence="2">
    <location>
        <begin position="1274"/>
        <end position="1295"/>
    </location>
</feature>
<feature type="compositionally biased region" description="Polar residues" evidence="2">
    <location>
        <begin position="879"/>
        <end position="904"/>
    </location>
</feature>
<feature type="compositionally biased region" description="Low complexity" evidence="2">
    <location>
        <begin position="685"/>
        <end position="704"/>
    </location>
</feature>
<feature type="region of interest" description="Disordered" evidence="2">
    <location>
        <begin position="475"/>
        <end position="498"/>
    </location>
</feature>
<evidence type="ECO:0000313" key="3">
    <source>
        <dbReference type="EMBL" id="KAL2047819.1"/>
    </source>
</evidence>
<feature type="compositionally biased region" description="Low complexity" evidence="2">
    <location>
        <begin position="422"/>
        <end position="445"/>
    </location>
</feature>
<feature type="compositionally biased region" description="Low complexity" evidence="2">
    <location>
        <begin position="1330"/>
        <end position="1355"/>
    </location>
</feature>
<evidence type="ECO:0000256" key="2">
    <source>
        <dbReference type="SAM" id="MobiDB-lite"/>
    </source>
</evidence>
<reference evidence="3 4" key="1">
    <citation type="submission" date="2024-09" db="EMBL/GenBank/DDBJ databases">
        <title>Rethinking Asexuality: The Enigmatic Case of Functional Sexual Genes in Lepraria (Stereocaulaceae).</title>
        <authorList>
            <person name="Doellman M."/>
            <person name="Sun Y."/>
            <person name="Barcenas-Pena A."/>
            <person name="Lumbsch H.T."/>
            <person name="Grewe F."/>
        </authorList>
    </citation>
    <scope>NUCLEOTIDE SEQUENCE [LARGE SCALE GENOMIC DNA]</scope>
    <source>
        <strain evidence="3 4">Grewe 0041</strain>
    </source>
</reference>
<comment type="caution">
    <text evidence="3">The sequence shown here is derived from an EMBL/GenBank/DDBJ whole genome shotgun (WGS) entry which is preliminary data.</text>
</comment>
<feature type="compositionally biased region" description="Low complexity" evidence="2">
    <location>
        <begin position="1166"/>
        <end position="1177"/>
    </location>
</feature>
<keyword evidence="4" id="KW-1185">Reference proteome</keyword>
<feature type="compositionally biased region" description="Polar residues" evidence="2">
    <location>
        <begin position="1152"/>
        <end position="1165"/>
    </location>
</feature>
<feature type="compositionally biased region" description="Basic and acidic residues" evidence="2">
    <location>
        <begin position="1296"/>
        <end position="1309"/>
    </location>
</feature>
<feature type="compositionally biased region" description="Basic and acidic residues" evidence="2">
    <location>
        <begin position="1356"/>
        <end position="1379"/>
    </location>
</feature>
<feature type="compositionally biased region" description="Polar residues" evidence="2">
    <location>
        <begin position="272"/>
        <end position="295"/>
    </location>
</feature>
<dbReference type="Proteomes" id="UP001590951">
    <property type="component" value="Unassembled WGS sequence"/>
</dbReference>
<feature type="compositionally biased region" description="Basic and acidic residues" evidence="2">
    <location>
        <begin position="969"/>
        <end position="985"/>
    </location>
</feature>
<gene>
    <name evidence="3" type="ORF">ABVK25_011320</name>
</gene>
<feature type="region of interest" description="Disordered" evidence="2">
    <location>
        <begin position="1152"/>
        <end position="1397"/>
    </location>
</feature>
<feature type="region of interest" description="Disordered" evidence="2">
    <location>
        <begin position="269"/>
        <end position="317"/>
    </location>
</feature>
<feature type="compositionally biased region" description="Low complexity" evidence="2">
    <location>
        <begin position="728"/>
        <end position="756"/>
    </location>
</feature>
<dbReference type="EMBL" id="JBHFEH010000093">
    <property type="protein sequence ID" value="KAL2047819.1"/>
    <property type="molecule type" value="Genomic_DNA"/>
</dbReference>
<feature type="region of interest" description="Disordered" evidence="2">
    <location>
        <begin position="684"/>
        <end position="818"/>
    </location>
</feature>
<feature type="compositionally biased region" description="Basic and acidic residues" evidence="2">
    <location>
        <begin position="572"/>
        <end position="581"/>
    </location>
</feature>
<feature type="compositionally biased region" description="Basic and acidic residues" evidence="2">
    <location>
        <begin position="1065"/>
        <end position="1086"/>
    </location>
</feature>
<evidence type="ECO:0000256" key="1">
    <source>
        <dbReference type="SAM" id="Coils"/>
    </source>
</evidence>
<feature type="region of interest" description="Disordered" evidence="2">
    <location>
        <begin position="557"/>
        <end position="581"/>
    </location>
</feature>
<feature type="compositionally biased region" description="Polar residues" evidence="2">
    <location>
        <begin position="757"/>
        <end position="775"/>
    </location>
</feature>
<feature type="compositionally biased region" description="Polar residues" evidence="2">
    <location>
        <begin position="785"/>
        <end position="804"/>
    </location>
</feature>
<feature type="coiled-coil region" evidence="1">
    <location>
        <begin position="13"/>
        <end position="61"/>
    </location>
</feature>
<dbReference type="SMART" id="SM00028">
    <property type="entry name" value="TPR"/>
    <property type="match status" value="2"/>
</dbReference>
<name>A0ABR4AQ05_9LECA</name>
<dbReference type="InterPro" id="IPR011990">
    <property type="entry name" value="TPR-like_helical_dom_sf"/>
</dbReference>
<protein>
    <submittedName>
        <fullName evidence="3">Uncharacterized protein</fullName>
    </submittedName>
</protein>
<dbReference type="SUPFAM" id="SSF48452">
    <property type="entry name" value="TPR-like"/>
    <property type="match status" value="1"/>
</dbReference>
<organism evidence="3 4">
    <name type="scientific">Lepraria finkii</name>
    <dbReference type="NCBI Taxonomy" id="1340010"/>
    <lineage>
        <taxon>Eukaryota</taxon>
        <taxon>Fungi</taxon>
        <taxon>Dikarya</taxon>
        <taxon>Ascomycota</taxon>
        <taxon>Pezizomycotina</taxon>
        <taxon>Lecanoromycetes</taxon>
        <taxon>OSLEUM clade</taxon>
        <taxon>Lecanoromycetidae</taxon>
        <taxon>Lecanorales</taxon>
        <taxon>Lecanorineae</taxon>
        <taxon>Stereocaulaceae</taxon>
        <taxon>Lepraria</taxon>
    </lineage>
</organism>
<feature type="compositionally biased region" description="Basic and acidic residues" evidence="2">
    <location>
        <begin position="1387"/>
        <end position="1397"/>
    </location>
</feature>
<feature type="compositionally biased region" description="Polar residues" evidence="2">
    <location>
        <begin position="398"/>
        <end position="408"/>
    </location>
</feature>
<feature type="region of interest" description="Disordered" evidence="2">
    <location>
        <begin position="393"/>
        <end position="459"/>
    </location>
</feature>
<accession>A0ABR4AQ05</accession>
<dbReference type="InterPro" id="IPR019734">
    <property type="entry name" value="TPR_rpt"/>
</dbReference>
<feature type="compositionally biased region" description="Basic and acidic residues" evidence="2">
    <location>
        <begin position="934"/>
        <end position="944"/>
    </location>
</feature>
<feature type="region of interest" description="Disordered" evidence="2">
    <location>
        <begin position="833"/>
        <end position="1124"/>
    </location>
</feature>
<keyword evidence="1" id="KW-0175">Coiled coil</keyword>
<proteinExistence type="predicted"/>
<feature type="compositionally biased region" description="Polar residues" evidence="2">
    <location>
        <begin position="1029"/>
        <end position="1049"/>
    </location>
</feature>
<sequence length="1397" mass="153469">MEASLAMDTSLAIEEAKKTLLEIFREQDELRTELAHAKTAIIELENQNIEYDRLLSNANNQLCECDPKRFATLAPKAWIGTWQTDPGQYPALAPIENIWRNGNLQQALNQMPAMLERKDFGVRHRINARLLFSALIQSSGDNFRVACQYAEEALQIASEAQLHELAGKAQFQRGLCYYFLCEYANAKWCLHLASHLVDHAQTIMECREKAEQNLDLLAEDDPKRNVSPGFKMFCYSKFDKFVYRRRLRSKHDLRAHVAHPISILNCLRRGSESTSSQRTDASKSSSIGNTAQGLAQNPARPTTVPAEEDNRGIPGPEADAFTDAIAQQAAQAEEAPVARSNIHLTWINIHRIGKVHAEGSSPDISKLFEANEWRPCPSTADPILGSRMQFSEVRETMQSRPMSQSGDTTNHDNVYRRGSHISTLSRRGSLSSTGRSRQSSVSGTQDAAPTPVTSRRSSRAIGLVQGVVGYVFPGLTPVSEDPSDEPSTPETPLVRALDGPEDEFIINSDDELSVKEEREQEANMTILALHKDKLNLKQELKAQKVFFERQINVAGGELPPTRLDPKYQANPKNEEEEKSQKTIDSLRKSAFDVIIARATVTFMLEDYVAMEGHASNAAQISCPLIQIKLYEQCRYIRGVALFHQKRYSEAYEAFHQAINCKGVNGISDKTAGKWISHMQRVIADTPSQTPLQTPTTTSFPTSFPARPVFGGHPSYKDDTTPQDLPGNAAEQATASSTTEATTSSGPPSSALPSSGTDNDITVRNFTGTSPDQIIASSKIGPATPSHPSSQALSPPDGNTKTLFRSSPEPEERFQVSPLLSTWNSPVTVKAPLVTVPSTTQPPPSQQGRFSMNDELSSPPEDSPGTIASSPDDQERHLSLISSTVSLRSQRSHSSIPIRINTTRGPDSIRKGRTCHLGLRSTGDRSRSASQRSPPSREDAMKFLSERSASLRQRGAKPAWSPESNPSIKTRREARQVSKNPEKDARGSILSKVAPKYTMQASPFRQVGESSRPKPPADLDARIAEHTKSSELNQLRNPTVSPIRETSASWNKDKVTKSNTQSDSKSQTERKLAPEEVMKLAQERDPIKSPSPEMDDSVAQARRKASNIRPQRPAEIPSASFRKRAASKAYGSIIMRKKAAANASKSYNTVAANKSPVSASPQKSQHSATANNSPASASDAKRTTAATRPPHPSATAHDTETMAHTRAAAQTPQTSAPTTPTLDQSEINFLFGGARGGRDEMTPPTLPTHTDQTSDDFSRSVDRYIMGHAPNTYSDSDEDTDEEWEEEGPEAEEDGSEKENELRERREEARGVGIVQVAIVRRPRGEREIIRSPPSSEPSSSAAAGYQSQQAAARQAQEAERLKRRERERERAGADTEIRGIRGGNKGGIEERGGTENG</sequence>
<feature type="compositionally biased region" description="Low complexity" evidence="2">
    <location>
        <begin position="1204"/>
        <end position="1220"/>
    </location>
</feature>